<dbReference type="AlphaFoldDB" id="A0A6A6QZN6"/>
<gene>
    <name evidence="1" type="ORF">BU16DRAFT_323663</name>
</gene>
<organism evidence="1 2">
    <name type="scientific">Lophium mytilinum</name>
    <dbReference type="NCBI Taxonomy" id="390894"/>
    <lineage>
        <taxon>Eukaryota</taxon>
        <taxon>Fungi</taxon>
        <taxon>Dikarya</taxon>
        <taxon>Ascomycota</taxon>
        <taxon>Pezizomycotina</taxon>
        <taxon>Dothideomycetes</taxon>
        <taxon>Pleosporomycetidae</taxon>
        <taxon>Mytilinidiales</taxon>
        <taxon>Mytilinidiaceae</taxon>
        <taxon>Lophium</taxon>
    </lineage>
</organism>
<evidence type="ECO:0000313" key="2">
    <source>
        <dbReference type="Proteomes" id="UP000799750"/>
    </source>
</evidence>
<evidence type="ECO:0000313" key="1">
    <source>
        <dbReference type="EMBL" id="KAF2497736.1"/>
    </source>
</evidence>
<accession>A0A6A6QZN6</accession>
<dbReference type="Proteomes" id="UP000799750">
    <property type="component" value="Unassembled WGS sequence"/>
</dbReference>
<protein>
    <submittedName>
        <fullName evidence="1">Uncharacterized protein</fullName>
    </submittedName>
</protein>
<proteinExistence type="predicted"/>
<name>A0A6A6QZN6_9PEZI</name>
<reference evidence="1" key="1">
    <citation type="journal article" date="2020" name="Stud. Mycol.">
        <title>101 Dothideomycetes genomes: a test case for predicting lifestyles and emergence of pathogens.</title>
        <authorList>
            <person name="Haridas S."/>
            <person name="Albert R."/>
            <person name="Binder M."/>
            <person name="Bloem J."/>
            <person name="Labutti K."/>
            <person name="Salamov A."/>
            <person name="Andreopoulos B."/>
            <person name="Baker S."/>
            <person name="Barry K."/>
            <person name="Bills G."/>
            <person name="Bluhm B."/>
            <person name="Cannon C."/>
            <person name="Castanera R."/>
            <person name="Culley D."/>
            <person name="Daum C."/>
            <person name="Ezra D."/>
            <person name="Gonzalez J."/>
            <person name="Henrissat B."/>
            <person name="Kuo A."/>
            <person name="Liang C."/>
            <person name="Lipzen A."/>
            <person name="Lutzoni F."/>
            <person name="Magnuson J."/>
            <person name="Mondo S."/>
            <person name="Nolan M."/>
            <person name="Ohm R."/>
            <person name="Pangilinan J."/>
            <person name="Park H.-J."/>
            <person name="Ramirez L."/>
            <person name="Alfaro M."/>
            <person name="Sun H."/>
            <person name="Tritt A."/>
            <person name="Yoshinaga Y."/>
            <person name="Zwiers L.-H."/>
            <person name="Turgeon B."/>
            <person name="Goodwin S."/>
            <person name="Spatafora J."/>
            <person name="Crous P."/>
            <person name="Grigoriev I."/>
        </authorList>
    </citation>
    <scope>NUCLEOTIDE SEQUENCE</scope>
    <source>
        <strain evidence="1">CBS 269.34</strain>
    </source>
</reference>
<sequence>MALSIAIADQGRWGYPSPGSAESRAEARRAMRVHRTVLDTGSSLRSMSDARYYVSCGAIEQRAQRRSLLAWGYSTALHRNAPVVAIRHGFQFLQRAAWRPRAFPCFRPHSGTNRSSRRRLIPQIVEKQQSSSQATPSTRPLVCAHIGHQFGRQVPDNVCV</sequence>
<keyword evidence="2" id="KW-1185">Reference proteome</keyword>
<dbReference type="EMBL" id="MU004186">
    <property type="protein sequence ID" value="KAF2497736.1"/>
    <property type="molecule type" value="Genomic_DNA"/>
</dbReference>